<reference evidence="2 3" key="1">
    <citation type="submission" date="2019-07" db="EMBL/GenBank/DDBJ databases">
        <title>Annotation for the trematode Paragonimus westermani.</title>
        <authorList>
            <person name="Choi Y.-J."/>
        </authorList>
    </citation>
    <scope>NUCLEOTIDE SEQUENCE [LARGE SCALE GENOMIC DNA]</scope>
    <source>
        <strain evidence="2">180907_Pwestermani</strain>
    </source>
</reference>
<evidence type="ECO:0000313" key="2">
    <source>
        <dbReference type="EMBL" id="KAF8567574.1"/>
    </source>
</evidence>
<comment type="caution">
    <text evidence="2">The sequence shown here is derived from an EMBL/GenBank/DDBJ whole genome shotgun (WGS) entry which is preliminary data.</text>
</comment>
<accession>A0A8T0DKW9</accession>
<organism evidence="2 3">
    <name type="scientific">Paragonimus westermani</name>
    <dbReference type="NCBI Taxonomy" id="34504"/>
    <lineage>
        <taxon>Eukaryota</taxon>
        <taxon>Metazoa</taxon>
        <taxon>Spiralia</taxon>
        <taxon>Lophotrochozoa</taxon>
        <taxon>Platyhelminthes</taxon>
        <taxon>Trematoda</taxon>
        <taxon>Digenea</taxon>
        <taxon>Plagiorchiida</taxon>
        <taxon>Troglotremata</taxon>
        <taxon>Troglotrematidae</taxon>
        <taxon>Paragonimus</taxon>
    </lineage>
</organism>
<name>A0A8T0DKW9_9TREM</name>
<dbReference type="EMBL" id="JTDF01003696">
    <property type="protein sequence ID" value="KAF8567574.1"/>
    <property type="molecule type" value="Genomic_DNA"/>
</dbReference>
<gene>
    <name evidence="2" type="ORF">P879_09677</name>
</gene>
<evidence type="ECO:0000313" key="3">
    <source>
        <dbReference type="Proteomes" id="UP000699462"/>
    </source>
</evidence>
<protein>
    <submittedName>
        <fullName evidence="2">Uncharacterized protein</fullName>
    </submittedName>
</protein>
<keyword evidence="3" id="KW-1185">Reference proteome</keyword>
<feature type="signal peptide" evidence="1">
    <location>
        <begin position="1"/>
        <end position="22"/>
    </location>
</feature>
<keyword evidence="1" id="KW-0732">Signal</keyword>
<evidence type="ECO:0000256" key="1">
    <source>
        <dbReference type="SAM" id="SignalP"/>
    </source>
</evidence>
<feature type="chain" id="PRO_5035766623" evidence="1">
    <location>
        <begin position="23"/>
        <end position="166"/>
    </location>
</feature>
<sequence length="166" mass="19067">MKRLLIWILLLALQNLPAVVLNYDNFFLGFDVELPPQTYMCSEKDRLIRDHLNPFSRSCTHLDGKTLPRLLDPSVIETQLEWGSNPRSAPPDSPAYFVKYFVKDTKEVLEETPTVQLHNPEIKPLVLTVDNAVYVNSHLVGHFYILLLDAFQPKFLRFQAPGESTD</sequence>
<dbReference type="AlphaFoldDB" id="A0A8T0DKW9"/>
<proteinExistence type="predicted"/>
<dbReference type="Proteomes" id="UP000699462">
    <property type="component" value="Unassembled WGS sequence"/>
</dbReference>